<accession>A0A1B0AN57</accession>
<dbReference type="EnsemblMetazoa" id="GPPI002658-RA">
    <property type="protein sequence ID" value="GPPI002658-PA"/>
    <property type="gene ID" value="GPPI002658"/>
</dbReference>
<dbReference type="AlphaFoldDB" id="A0A1B0AN57"/>
<proteinExistence type="predicted"/>
<dbReference type="Proteomes" id="UP000092460">
    <property type="component" value="Unassembled WGS sequence"/>
</dbReference>
<evidence type="ECO:0000313" key="1">
    <source>
        <dbReference type="EnsemblMetazoa" id="GPPI002658-PA"/>
    </source>
</evidence>
<dbReference type="VEuPathDB" id="VectorBase:GPPI002658"/>
<protein>
    <submittedName>
        <fullName evidence="1">Uncharacterized protein</fullName>
    </submittedName>
</protein>
<keyword evidence="2" id="KW-1185">Reference proteome</keyword>
<name>A0A1B0AN57_9MUSC</name>
<reference evidence="2" key="1">
    <citation type="submission" date="2015-01" db="EMBL/GenBank/DDBJ databases">
        <authorList>
            <person name="Aksoy S."/>
            <person name="Warren W."/>
            <person name="Wilson R.K."/>
        </authorList>
    </citation>
    <scope>NUCLEOTIDE SEQUENCE [LARGE SCALE GENOMIC DNA]</scope>
    <source>
        <strain evidence="2">IAEA</strain>
    </source>
</reference>
<reference evidence="1" key="2">
    <citation type="submission" date="2020-05" db="UniProtKB">
        <authorList>
            <consortium name="EnsemblMetazoa"/>
        </authorList>
    </citation>
    <scope>IDENTIFICATION</scope>
    <source>
        <strain evidence="1">IAEA</strain>
    </source>
</reference>
<sequence>MRESRDMYWLLSESQKSKVFNDTEKVEIKIMENEKWLQEITFVCLLNGSKNMMSAVEITTRAGVGLLEFTAHCYL</sequence>
<organism evidence="1 2">
    <name type="scientific">Glossina palpalis gambiensis</name>
    <dbReference type="NCBI Taxonomy" id="67801"/>
    <lineage>
        <taxon>Eukaryota</taxon>
        <taxon>Metazoa</taxon>
        <taxon>Ecdysozoa</taxon>
        <taxon>Arthropoda</taxon>
        <taxon>Hexapoda</taxon>
        <taxon>Insecta</taxon>
        <taxon>Pterygota</taxon>
        <taxon>Neoptera</taxon>
        <taxon>Endopterygota</taxon>
        <taxon>Diptera</taxon>
        <taxon>Brachycera</taxon>
        <taxon>Muscomorpha</taxon>
        <taxon>Hippoboscoidea</taxon>
        <taxon>Glossinidae</taxon>
        <taxon>Glossina</taxon>
    </lineage>
</organism>
<evidence type="ECO:0000313" key="2">
    <source>
        <dbReference type="Proteomes" id="UP000092460"/>
    </source>
</evidence>
<dbReference type="EMBL" id="JXJN01000725">
    <property type="status" value="NOT_ANNOTATED_CDS"/>
    <property type="molecule type" value="Genomic_DNA"/>
</dbReference>